<dbReference type="GO" id="GO:0004851">
    <property type="term" value="F:uroporphyrin-III C-methyltransferase activity"/>
    <property type="evidence" value="ECO:0007669"/>
    <property type="project" value="UniProtKB-EC"/>
</dbReference>
<dbReference type="EMBL" id="CP053073">
    <property type="protein sequence ID" value="QJR15599.1"/>
    <property type="molecule type" value="Genomic_DNA"/>
</dbReference>
<dbReference type="PANTHER" id="PTHR45790:SF3">
    <property type="entry name" value="S-ADENOSYL-L-METHIONINE-DEPENDENT UROPORPHYRINOGEN III METHYLTRANSFERASE, CHLOROPLASTIC"/>
    <property type="match status" value="1"/>
</dbReference>
<keyword evidence="3 9" id="KW-0489">Methyltransferase</keyword>
<dbReference type="AlphaFoldDB" id="A0A6M4H7H9"/>
<dbReference type="EC" id="2.1.1.107" evidence="2"/>
<evidence type="ECO:0000313" key="9">
    <source>
        <dbReference type="EMBL" id="QJR15599.1"/>
    </source>
</evidence>
<evidence type="ECO:0000256" key="6">
    <source>
        <dbReference type="ARBA" id="ARBA00023244"/>
    </source>
</evidence>
<feature type="domain" description="Tetrapyrrole methylase" evidence="8">
    <location>
        <begin position="3"/>
        <end position="212"/>
    </location>
</feature>
<sequence length="259" mass="27268">MGKVWLVGAGPGAPDLLTLRAARLLEAADIVFYDALVHPETLALAKRARLVDVGKRNGKVSTEQRFTNRALVEAAKTHATVVRLKGGDPMLFGRAHEELEALAAAGIETEVVPGITAALAASASLKLSLTRRGLSRNVAFVTPRAGEGQSPAEWLAVASSADTVAMYMAATQAAQVAADLIAAGRSPDTPAVFIENASLSNERRVATRLDSLRNGPAPTFEGPALLLVGEVFREVSLGAMEHEAEVRLAVTERCRARSA</sequence>
<protein>
    <recommendedName>
        <fullName evidence="2">uroporphyrinogen-III C-methyltransferase</fullName>
        <ecNumber evidence="2">2.1.1.107</ecNumber>
    </recommendedName>
</protein>
<dbReference type="NCBIfam" id="NF004790">
    <property type="entry name" value="PRK06136.1"/>
    <property type="match status" value="1"/>
</dbReference>
<gene>
    <name evidence="9" type="primary">sumT_2</name>
    <name evidence="9" type="ORF">DSM104440_02421</name>
</gene>
<comment type="pathway">
    <text evidence="7">Porphyrin-containing compound metabolism; siroheme biosynthesis; precorrin-2 from uroporphyrinogen III: step 1/1.</text>
</comment>
<dbReference type="NCBIfam" id="TIGR01469">
    <property type="entry name" value="cobA_cysG_Cterm"/>
    <property type="match status" value="1"/>
</dbReference>
<evidence type="ECO:0000313" key="10">
    <source>
        <dbReference type="Proteomes" id="UP000503096"/>
    </source>
</evidence>
<dbReference type="Gene3D" id="3.40.1010.10">
    <property type="entry name" value="Cobalt-precorrin-4 Transmethylase, Domain 1"/>
    <property type="match status" value="1"/>
</dbReference>
<dbReference type="PROSITE" id="PS00839">
    <property type="entry name" value="SUMT_1"/>
    <property type="match status" value="1"/>
</dbReference>
<dbReference type="InterPro" id="IPR035996">
    <property type="entry name" value="4pyrrol_Methylase_sf"/>
</dbReference>
<dbReference type="InterPro" id="IPR014777">
    <property type="entry name" value="4pyrrole_Mease_sub1"/>
</dbReference>
<dbReference type="SUPFAM" id="SSF53790">
    <property type="entry name" value="Tetrapyrrole methylase"/>
    <property type="match status" value="1"/>
</dbReference>
<dbReference type="UniPathway" id="UPA00262">
    <property type="reaction ID" value="UER00211"/>
</dbReference>
<dbReference type="PANTHER" id="PTHR45790">
    <property type="entry name" value="SIROHEME SYNTHASE-RELATED"/>
    <property type="match status" value="1"/>
</dbReference>
<dbReference type="RefSeq" id="WP_171163012.1">
    <property type="nucleotide sequence ID" value="NZ_CP053073.1"/>
</dbReference>
<dbReference type="InterPro" id="IPR006366">
    <property type="entry name" value="CobA/CysG_C"/>
</dbReference>
<evidence type="ECO:0000256" key="1">
    <source>
        <dbReference type="ARBA" id="ARBA00005879"/>
    </source>
</evidence>
<evidence type="ECO:0000256" key="5">
    <source>
        <dbReference type="ARBA" id="ARBA00022691"/>
    </source>
</evidence>
<reference evidence="9 10" key="1">
    <citation type="submission" date="2020-04" db="EMBL/GenBank/DDBJ databases">
        <title>Usitatibacter rugosus gen. nov., sp. nov. and Usitatibacter palustris sp. nov., novel members of Usitatibacteraceae fam. nov. within the order Nitrosomonadales isolated from soil.</title>
        <authorList>
            <person name="Huber K.J."/>
            <person name="Neumann-Schaal M."/>
            <person name="Geppert A."/>
            <person name="Luckner M."/>
            <person name="Wanner G."/>
            <person name="Overmann J."/>
        </authorList>
    </citation>
    <scope>NUCLEOTIDE SEQUENCE [LARGE SCALE GENOMIC DNA]</scope>
    <source>
        <strain evidence="9 10">Swamp67</strain>
    </source>
</reference>
<dbReference type="InterPro" id="IPR003043">
    <property type="entry name" value="Uropor_MeTrfase_CS"/>
</dbReference>
<accession>A0A6M4H7H9</accession>
<dbReference type="GO" id="GO:0019354">
    <property type="term" value="P:siroheme biosynthetic process"/>
    <property type="evidence" value="ECO:0007669"/>
    <property type="project" value="UniProtKB-UniPathway"/>
</dbReference>
<keyword evidence="10" id="KW-1185">Reference proteome</keyword>
<evidence type="ECO:0000259" key="8">
    <source>
        <dbReference type="Pfam" id="PF00590"/>
    </source>
</evidence>
<keyword evidence="4 9" id="KW-0808">Transferase</keyword>
<name>A0A6M4H7H9_9PROT</name>
<evidence type="ECO:0000256" key="2">
    <source>
        <dbReference type="ARBA" id="ARBA00012162"/>
    </source>
</evidence>
<keyword evidence="6" id="KW-0627">Porphyrin biosynthesis</keyword>
<dbReference type="Proteomes" id="UP000503096">
    <property type="component" value="Chromosome"/>
</dbReference>
<evidence type="ECO:0000256" key="4">
    <source>
        <dbReference type="ARBA" id="ARBA00022679"/>
    </source>
</evidence>
<dbReference type="Gene3D" id="3.30.950.10">
    <property type="entry name" value="Methyltransferase, Cobalt-precorrin-4 Transmethylase, Domain 2"/>
    <property type="match status" value="1"/>
</dbReference>
<dbReference type="InterPro" id="IPR000878">
    <property type="entry name" value="4pyrrol_Mease"/>
</dbReference>
<dbReference type="GO" id="GO:0032259">
    <property type="term" value="P:methylation"/>
    <property type="evidence" value="ECO:0007669"/>
    <property type="project" value="UniProtKB-KW"/>
</dbReference>
<dbReference type="Pfam" id="PF00590">
    <property type="entry name" value="TP_methylase"/>
    <property type="match status" value="1"/>
</dbReference>
<dbReference type="KEGG" id="upl:DSM104440_02421"/>
<organism evidence="9 10">
    <name type="scientific">Usitatibacter palustris</name>
    <dbReference type="NCBI Taxonomy" id="2732487"/>
    <lineage>
        <taxon>Bacteria</taxon>
        <taxon>Pseudomonadati</taxon>
        <taxon>Pseudomonadota</taxon>
        <taxon>Betaproteobacteria</taxon>
        <taxon>Nitrosomonadales</taxon>
        <taxon>Usitatibacteraceae</taxon>
        <taxon>Usitatibacter</taxon>
    </lineage>
</organism>
<proteinExistence type="inferred from homology"/>
<evidence type="ECO:0000256" key="7">
    <source>
        <dbReference type="ARBA" id="ARBA00025705"/>
    </source>
</evidence>
<comment type="similarity">
    <text evidence="1">Belongs to the precorrin methyltransferase family.</text>
</comment>
<dbReference type="CDD" id="cd11642">
    <property type="entry name" value="SUMT"/>
    <property type="match status" value="1"/>
</dbReference>
<dbReference type="InterPro" id="IPR050161">
    <property type="entry name" value="Siro_Cobalamin_biosynth"/>
</dbReference>
<keyword evidence="5" id="KW-0949">S-adenosyl-L-methionine</keyword>
<evidence type="ECO:0000256" key="3">
    <source>
        <dbReference type="ARBA" id="ARBA00022603"/>
    </source>
</evidence>
<dbReference type="InParanoid" id="A0A6M4H7H9"/>
<dbReference type="FunFam" id="3.40.1010.10:FF:000001">
    <property type="entry name" value="Siroheme synthase"/>
    <property type="match status" value="1"/>
</dbReference>
<dbReference type="InterPro" id="IPR014776">
    <property type="entry name" value="4pyrrole_Mease_sub2"/>
</dbReference>